<evidence type="ECO:0000313" key="3">
    <source>
        <dbReference type="Proteomes" id="UP000683360"/>
    </source>
</evidence>
<feature type="domain" description="DZIP3-like HEPN" evidence="1">
    <location>
        <begin position="24"/>
        <end position="161"/>
    </location>
</feature>
<organism evidence="2 3">
    <name type="scientific">Mytilus edulis</name>
    <name type="common">Blue mussel</name>
    <dbReference type="NCBI Taxonomy" id="6550"/>
    <lineage>
        <taxon>Eukaryota</taxon>
        <taxon>Metazoa</taxon>
        <taxon>Spiralia</taxon>
        <taxon>Lophotrochozoa</taxon>
        <taxon>Mollusca</taxon>
        <taxon>Bivalvia</taxon>
        <taxon>Autobranchia</taxon>
        <taxon>Pteriomorphia</taxon>
        <taxon>Mytilida</taxon>
        <taxon>Mytiloidea</taxon>
        <taxon>Mytilidae</taxon>
        <taxon>Mytilinae</taxon>
        <taxon>Mytilus</taxon>
    </lineage>
</organism>
<gene>
    <name evidence="2" type="ORF">MEDL_51174</name>
</gene>
<evidence type="ECO:0000259" key="1">
    <source>
        <dbReference type="Pfam" id="PF18738"/>
    </source>
</evidence>
<keyword evidence="3" id="KW-1185">Reference proteome</keyword>
<protein>
    <recommendedName>
        <fullName evidence="1">DZIP3-like HEPN domain-containing protein</fullName>
    </recommendedName>
</protein>
<proteinExistence type="predicted"/>
<evidence type="ECO:0000313" key="2">
    <source>
        <dbReference type="EMBL" id="CAG2238769.1"/>
    </source>
</evidence>
<dbReference type="Proteomes" id="UP000683360">
    <property type="component" value="Unassembled WGS sequence"/>
</dbReference>
<dbReference type="OrthoDB" id="5958466at2759"/>
<reference evidence="2" key="1">
    <citation type="submission" date="2021-03" db="EMBL/GenBank/DDBJ databases">
        <authorList>
            <person name="Bekaert M."/>
        </authorList>
    </citation>
    <scope>NUCLEOTIDE SEQUENCE</scope>
</reference>
<dbReference type="EMBL" id="CAJPWZ010002490">
    <property type="protein sequence ID" value="CAG2238769.1"/>
    <property type="molecule type" value="Genomic_DNA"/>
</dbReference>
<comment type="caution">
    <text evidence="2">The sequence shown here is derived from an EMBL/GenBank/DDBJ whole genome shotgun (WGS) entry which is preliminary data.</text>
</comment>
<dbReference type="AlphaFoldDB" id="A0A8S3TYR6"/>
<accession>A0A8S3TYR6</accession>
<sequence>MHLLLTGISPRAVRVLFDNEFHPSCLEASIKKEYGKLYDLKKKHVINAAQWNLLFPSSGAPNSNTFDVTLMVALLRNLTNFPPPVGGYDQLPMCLDTTPTADLARIKHYRNQLAHHDDGKIKSTLFTTAWEDISGAVRRIGGQHMEEECKELRSKHLDQSTVPWNIRVQIKSYRYSKTVNLQPGRHK</sequence>
<dbReference type="InterPro" id="IPR041249">
    <property type="entry name" value="HEPN_DZIP3"/>
</dbReference>
<dbReference type="Pfam" id="PF18738">
    <property type="entry name" value="HEPN_DZIP3"/>
    <property type="match status" value="1"/>
</dbReference>
<name>A0A8S3TYR6_MYTED</name>